<dbReference type="Proteomes" id="UP000322509">
    <property type="component" value="Chromosome"/>
</dbReference>
<evidence type="ECO:0000313" key="2">
    <source>
        <dbReference type="Proteomes" id="UP000322509"/>
    </source>
</evidence>
<sequence length="243" mass="28714">MDNKEVTKHQIKFTDEIDNLKSNKLDASVSIFKMLSSFCPGLSNVSEGIGFLIKNQRLDRVCNFIEKMALRIDELSLSYEFMNKIINDEKYEYIFSELISEASKPANYNKKKYIQNIIIKGLDDNFKDQIYDYMFDQILSDLNEREILYLATFLHYPHSITTYATKEEVFQDFDSEHDFWYIEDLQKIYTNNLINKGLLHVEKPNISSYFEGHVQLDHNNPEISKFGELFIKYIWDDSIAKDI</sequence>
<dbReference type="RefSeq" id="WP_149368956.1">
    <property type="nucleotide sequence ID" value="NZ_CP043550.1"/>
</dbReference>
<protein>
    <recommendedName>
        <fullName evidence="3">DUF4393 domain-containing protein</fullName>
    </recommendedName>
</protein>
<evidence type="ECO:0000313" key="1">
    <source>
        <dbReference type="EMBL" id="QEO57845.1"/>
    </source>
</evidence>
<accession>A0ABX5ZHA3</accession>
<dbReference type="EMBL" id="CP043550">
    <property type="protein sequence ID" value="QEO57845.1"/>
    <property type="molecule type" value="Genomic_DNA"/>
</dbReference>
<name>A0ABX5ZHA3_9GAMM</name>
<proteinExistence type="predicted"/>
<organism evidence="1 2">
    <name type="scientific">Francisella marina</name>
    <dbReference type="NCBI Taxonomy" id="2249302"/>
    <lineage>
        <taxon>Bacteria</taxon>
        <taxon>Pseudomonadati</taxon>
        <taxon>Pseudomonadota</taxon>
        <taxon>Gammaproteobacteria</taxon>
        <taxon>Thiotrichales</taxon>
        <taxon>Francisellaceae</taxon>
        <taxon>Francisella</taxon>
    </lineage>
</organism>
<gene>
    <name evidence="1" type="ORF">F0R74_08280</name>
</gene>
<reference evidence="1 2" key="1">
    <citation type="submission" date="2019-09" db="EMBL/GenBank/DDBJ databases">
        <title>Complete genome sequence of Francisella marina E103-15.</title>
        <authorList>
            <person name="Tekedar H.C."/>
            <person name="Griffin M.J."/>
            <person name="Waldbieser G.C."/>
            <person name="Soto E."/>
        </authorList>
    </citation>
    <scope>NUCLEOTIDE SEQUENCE [LARGE SCALE GENOMIC DNA]</scope>
    <source>
        <strain evidence="1 2">E103-15</strain>
    </source>
</reference>
<evidence type="ECO:0008006" key="3">
    <source>
        <dbReference type="Google" id="ProtNLM"/>
    </source>
</evidence>
<keyword evidence="2" id="KW-1185">Reference proteome</keyword>